<reference evidence="4" key="1">
    <citation type="journal article" date="2019" name="Int. J. Syst. Evol. Microbiol.">
        <title>The Global Catalogue of Microorganisms (GCM) 10K type strain sequencing project: providing services to taxonomists for standard genome sequencing and annotation.</title>
        <authorList>
            <consortium name="The Broad Institute Genomics Platform"/>
            <consortium name="The Broad Institute Genome Sequencing Center for Infectious Disease"/>
            <person name="Wu L."/>
            <person name="Ma J."/>
        </authorList>
    </citation>
    <scope>NUCLEOTIDE SEQUENCE [LARGE SCALE GENOMIC DNA]</scope>
    <source>
        <strain evidence="4">JCM 3389</strain>
    </source>
</reference>
<gene>
    <name evidence="3" type="ORF">ACFSJE_10900</name>
</gene>
<proteinExistence type="predicted"/>
<keyword evidence="4" id="KW-1185">Reference proteome</keyword>
<comment type="caution">
    <text evidence="3">The sequence shown here is derived from an EMBL/GenBank/DDBJ whole genome shotgun (WGS) entry which is preliminary data.</text>
</comment>
<dbReference type="GO" id="GO:0008168">
    <property type="term" value="F:methyltransferase activity"/>
    <property type="evidence" value="ECO:0007669"/>
    <property type="project" value="UniProtKB-KW"/>
</dbReference>
<evidence type="ECO:0000313" key="3">
    <source>
        <dbReference type="EMBL" id="MFD2100285.1"/>
    </source>
</evidence>
<dbReference type="RefSeq" id="WP_379831004.1">
    <property type="nucleotide sequence ID" value="NZ_JBHUHU010000003.1"/>
</dbReference>
<keyword evidence="1 3" id="KW-0808">Transferase</keyword>
<dbReference type="InterPro" id="IPR050447">
    <property type="entry name" value="Erg6_SMT_methyltransf"/>
</dbReference>
<evidence type="ECO:0000256" key="1">
    <source>
        <dbReference type="ARBA" id="ARBA00022679"/>
    </source>
</evidence>
<accession>A0ABW4XZI0</accession>
<evidence type="ECO:0000259" key="2">
    <source>
        <dbReference type="Pfam" id="PF08241"/>
    </source>
</evidence>
<dbReference type="SUPFAM" id="SSF53335">
    <property type="entry name" value="S-adenosyl-L-methionine-dependent methyltransferases"/>
    <property type="match status" value="1"/>
</dbReference>
<dbReference type="Gene3D" id="3.40.50.150">
    <property type="entry name" value="Vaccinia Virus protein VP39"/>
    <property type="match status" value="1"/>
</dbReference>
<dbReference type="PANTHER" id="PTHR44068">
    <property type="entry name" value="ZGC:194242"/>
    <property type="match status" value="1"/>
</dbReference>
<organism evidence="3 4">
    <name type="scientific">Flagellimonas iocasae</name>
    <dbReference type="NCBI Taxonomy" id="2055905"/>
    <lineage>
        <taxon>Bacteria</taxon>
        <taxon>Pseudomonadati</taxon>
        <taxon>Bacteroidota</taxon>
        <taxon>Flavobacteriia</taxon>
        <taxon>Flavobacteriales</taxon>
        <taxon>Flavobacteriaceae</taxon>
        <taxon>Flagellimonas</taxon>
    </lineage>
</organism>
<dbReference type="PANTHER" id="PTHR44068:SF11">
    <property type="entry name" value="GERANYL DIPHOSPHATE 2-C-METHYLTRANSFERASE"/>
    <property type="match status" value="1"/>
</dbReference>
<protein>
    <submittedName>
        <fullName evidence="3">Class I SAM-dependent methyltransferase</fullName>
        <ecNumber evidence="3">2.1.1.-</ecNumber>
    </submittedName>
</protein>
<dbReference type="GO" id="GO:0032259">
    <property type="term" value="P:methylation"/>
    <property type="evidence" value="ECO:0007669"/>
    <property type="project" value="UniProtKB-KW"/>
</dbReference>
<sequence length="251" mass="29940">MQQRKNGLNRLLTEYKKSKKESMYAGDRVLCPICMSCYKEFGPYGKRKRKNARCHNCLSLERHRLVWSYIQEKKLLKEGMTLLHFAPEKVFYAWFSAMDYIEYLPCDLNPEDFDFQEKVEIVKVDITNIPFVDNSFDFILCNHVLEHIPNDRQALSELFRVMKKGGCGIFQVPIDYSREVTYEDLTITSKKGRLKAFGQRDHVRWYGKDYVNRLAHAGFNVQQDDFLNEFSEQEQYRFGFDETEMIYFCRK</sequence>
<evidence type="ECO:0000313" key="4">
    <source>
        <dbReference type="Proteomes" id="UP001597342"/>
    </source>
</evidence>
<dbReference type="EC" id="2.1.1.-" evidence="3"/>
<name>A0ABW4XZI0_9FLAO</name>
<feature type="domain" description="Methyltransferase type 11" evidence="2">
    <location>
        <begin position="117"/>
        <end position="167"/>
    </location>
</feature>
<dbReference type="InterPro" id="IPR013216">
    <property type="entry name" value="Methyltransf_11"/>
</dbReference>
<dbReference type="InterPro" id="IPR029063">
    <property type="entry name" value="SAM-dependent_MTases_sf"/>
</dbReference>
<dbReference type="EMBL" id="JBHUHU010000003">
    <property type="protein sequence ID" value="MFD2100285.1"/>
    <property type="molecule type" value="Genomic_DNA"/>
</dbReference>
<dbReference type="Proteomes" id="UP001597342">
    <property type="component" value="Unassembled WGS sequence"/>
</dbReference>
<dbReference type="Pfam" id="PF08241">
    <property type="entry name" value="Methyltransf_11"/>
    <property type="match status" value="1"/>
</dbReference>
<keyword evidence="3" id="KW-0489">Methyltransferase</keyword>
<dbReference type="CDD" id="cd02440">
    <property type="entry name" value="AdoMet_MTases"/>
    <property type="match status" value="1"/>
</dbReference>